<evidence type="ECO:0000256" key="1">
    <source>
        <dbReference type="SAM" id="MobiDB-lite"/>
    </source>
</evidence>
<protein>
    <submittedName>
        <fullName evidence="2">06a9cec4-e7d6-4ce4-9caa-03dafd1d43cd</fullName>
    </submittedName>
</protein>
<feature type="region of interest" description="Disordered" evidence="1">
    <location>
        <begin position="246"/>
        <end position="276"/>
    </location>
</feature>
<feature type="compositionally biased region" description="Polar residues" evidence="1">
    <location>
        <begin position="266"/>
        <end position="275"/>
    </location>
</feature>
<evidence type="ECO:0000313" key="3">
    <source>
        <dbReference type="Proteomes" id="UP000624404"/>
    </source>
</evidence>
<dbReference type="OrthoDB" id="5408998at2759"/>
<feature type="region of interest" description="Disordered" evidence="1">
    <location>
        <begin position="323"/>
        <end position="421"/>
    </location>
</feature>
<sequence length="724" mass="82570">MDQTAPPPYSERDAFSNPNTTTRTLFTTDADNASRLPRRIRSDTSSNEGSLIYTPPYSPTEPDPRRSDNHFEYHSAHNYFESRKIPQLFSASSTTQHTIYISPRSTPSDVPIPPSASDNGITQQDWSTFLNYLLPDHTLNANNHVANRKLKAKLVDERMQRLTLNEGDRPRLDINEVQAQLSPPRRPNTSSDTDWAEGVDEVIKLWNEGFFVPRGLKIVRIDVEHPELHERWTRMPGFWRPDEEDLSHFPESNRRRGGISRRHSPCNGQPQTPTIGSMVANDGEFKIRRNGLVPDSNGLRVGNMFIADDDGLRIDGNRGLKVNEHGASISGHSSGRRRRGGLHAQGAEQGSAHEPEGRHGKRRRGRTDLHTHESDRGRAHKPGEWHSGRSGRRRRDHSSSSYSSSSSSFSSDSDASVGSLPDYDHLKDQQLVAARDTIITWLNHSEHPMTRQTVRKMKQDIKFAKKNPEGKPSSHEDLASLRREVKDLLKKFKDVKKSQKTFRKIMRKEQRRLEKAHKKERKNMGKAKRKAVKRDKNLKGEEFPAEFPALIPMPHHLGFPELSKVRLSPLSNMPSPSFYTRSFESHNSSFTSLHETLHFLPSLHPQAQVPTQDQLHNPQISARLTSFLSQTASVIHSQASSLLARARAKEVEARTLKNSSDIDGNNVYASQNRSNREKRQEVERLLEEAEELRMEGERLRAEAVQMDEEFAREIQEREFGRRRG</sequence>
<name>A0A8H2W3Z4_9HELO</name>
<keyword evidence="3" id="KW-1185">Reference proteome</keyword>
<dbReference type="AlphaFoldDB" id="A0A8H2W3Z4"/>
<feature type="compositionally biased region" description="Basic residues" evidence="1">
    <location>
        <begin position="514"/>
        <end position="533"/>
    </location>
</feature>
<feature type="compositionally biased region" description="Polar residues" evidence="1">
    <location>
        <begin position="656"/>
        <end position="673"/>
    </location>
</feature>
<accession>A0A8H2W3Z4</accession>
<evidence type="ECO:0000313" key="2">
    <source>
        <dbReference type="EMBL" id="CAD6450696.1"/>
    </source>
</evidence>
<dbReference type="Proteomes" id="UP000624404">
    <property type="component" value="Unassembled WGS sequence"/>
</dbReference>
<feature type="compositionally biased region" description="Basic and acidic residues" evidence="1">
    <location>
        <begin position="366"/>
        <end position="387"/>
    </location>
</feature>
<dbReference type="EMBL" id="CAJHIA010000034">
    <property type="protein sequence ID" value="CAD6450696.1"/>
    <property type="molecule type" value="Genomic_DNA"/>
</dbReference>
<proteinExistence type="predicted"/>
<feature type="region of interest" description="Disordered" evidence="1">
    <location>
        <begin position="514"/>
        <end position="534"/>
    </location>
</feature>
<feature type="region of interest" description="Disordered" evidence="1">
    <location>
        <begin position="655"/>
        <end position="680"/>
    </location>
</feature>
<reference evidence="2" key="1">
    <citation type="submission" date="2020-10" db="EMBL/GenBank/DDBJ databases">
        <authorList>
            <person name="Kusch S."/>
        </authorList>
    </citation>
    <scope>NUCLEOTIDE SEQUENCE</scope>
    <source>
        <strain evidence="2">SwB9</strain>
    </source>
</reference>
<feature type="compositionally biased region" description="Low complexity" evidence="1">
    <location>
        <begin position="399"/>
        <end position="419"/>
    </location>
</feature>
<feature type="region of interest" description="Disordered" evidence="1">
    <location>
        <begin position="1"/>
        <end position="70"/>
    </location>
</feature>
<gene>
    <name evidence="2" type="ORF">SCLTRI_LOCUS9423</name>
</gene>
<comment type="caution">
    <text evidence="2">The sequence shown here is derived from an EMBL/GenBank/DDBJ whole genome shotgun (WGS) entry which is preliminary data.</text>
</comment>
<organism evidence="2 3">
    <name type="scientific">Sclerotinia trifoliorum</name>
    <dbReference type="NCBI Taxonomy" id="28548"/>
    <lineage>
        <taxon>Eukaryota</taxon>
        <taxon>Fungi</taxon>
        <taxon>Dikarya</taxon>
        <taxon>Ascomycota</taxon>
        <taxon>Pezizomycotina</taxon>
        <taxon>Leotiomycetes</taxon>
        <taxon>Helotiales</taxon>
        <taxon>Sclerotiniaceae</taxon>
        <taxon>Sclerotinia</taxon>
    </lineage>
</organism>
<feature type="compositionally biased region" description="Basic residues" evidence="1">
    <location>
        <begin position="255"/>
        <end position="264"/>
    </location>
</feature>